<proteinExistence type="predicted"/>
<accession>A0AAW8EUW0</accession>
<feature type="transmembrane region" description="Helical" evidence="2">
    <location>
        <begin position="27"/>
        <end position="48"/>
    </location>
</feature>
<reference evidence="3 4" key="1">
    <citation type="submission" date="2023-07" db="EMBL/GenBank/DDBJ databases">
        <title>Comparative genomics of wheat-associated soil bacteria to identify genetic determinants of phenazine resistance.</title>
        <authorList>
            <person name="Mouncey N."/>
        </authorList>
    </citation>
    <scope>NUCLEOTIDE SEQUENCE [LARGE SCALE GENOMIC DNA]</scope>
    <source>
        <strain evidence="3 4">W4I9-1</strain>
    </source>
</reference>
<keyword evidence="2" id="KW-0472">Membrane</keyword>
<keyword evidence="1" id="KW-0175">Coiled coil</keyword>
<dbReference type="AlphaFoldDB" id="A0AAW8EUW0"/>
<dbReference type="EMBL" id="JAUSXV010000001">
    <property type="protein sequence ID" value="MDQ0647235.1"/>
    <property type="molecule type" value="Genomic_DNA"/>
</dbReference>
<evidence type="ECO:0000313" key="4">
    <source>
        <dbReference type="Proteomes" id="UP001244427"/>
    </source>
</evidence>
<keyword evidence="2" id="KW-0812">Transmembrane</keyword>
<name>A0AAW8EUW0_9MICO</name>
<dbReference type="Proteomes" id="UP001244427">
    <property type="component" value="Unassembled WGS sequence"/>
</dbReference>
<keyword evidence="2" id="KW-1133">Transmembrane helix</keyword>
<feature type="transmembrane region" description="Helical" evidence="2">
    <location>
        <begin position="316"/>
        <end position="339"/>
    </location>
</feature>
<keyword evidence="4" id="KW-1185">Reference proteome</keyword>
<feature type="transmembrane region" description="Helical" evidence="2">
    <location>
        <begin position="282"/>
        <end position="304"/>
    </location>
</feature>
<gene>
    <name evidence="3" type="ORF">QFZ53_001431</name>
</gene>
<evidence type="ECO:0000313" key="3">
    <source>
        <dbReference type="EMBL" id="MDQ0647235.1"/>
    </source>
</evidence>
<evidence type="ECO:0000256" key="1">
    <source>
        <dbReference type="SAM" id="Coils"/>
    </source>
</evidence>
<organism evidence="3 4">
    <name type="scientific">Microbacterium natoriense</name>
    <dbReference type="NCBI Taxonomy" id="284570"/>
    <lineage>
        <taxon>Bacteria</taxon>
        <taxon>Bacillati</taxon>
        <taxon>Actinomycetota</taxon>
        <taxon>Actinomycetes</taxon>
        <taxon>Micrococcales</taxon>
        <taxon>Microbacteriaceae</taxon>
        <taxon>Microbacterium</taxon>
    </lineage>
</organism>
<feature type="coiled-coil region" evidence="1">
    <location>
        <begin position="58"/>
        <end position="92"/>
    </location>
</feature>
<protein>
    <submittedName>
        <fullName evidence="3">Uncharacterized protein</fullName>
    </submittedName>
</protein>
<evidence type="ECO:0000256" key="2">
    <source>
        <dbReference type="SAM" id="Phobius"/>
    </source>
</evidence>
<comment type="caution">
    <text evidence="3">The sequence shown here is derived from an EMBL/GenBank/DDBJ whole genome shotgun (WGS) entry which is preliminary data.</text>
</comment>
<sequence>MFMFMFIEPLPRSSVLHNEVVTADVNWLLTSVAQGSAAMIAIVGGLLVSRYVGLHTEQEAAGRRVVELDARAKDAEQRIASAQDELAEFEADVVLHDTRVLEALLGGPISVDEALARAGLAREGFDQTIFAGRITVVAAELSKAVRSMRGLIGEADSYPRWATFWAEHLELPVADAFVWEWAYETTCTSIVTRRTEAADTYARQVLLPKLLERQQIMATVRPNADVIHHGRLREQLHTATADSAALRAEASLARETLDASRQPSAVSRQPSAVSRQPEGFSLALQVLSVLAITGVAFPVVVMAFEVTSLTWGMRATVVVAFFASVGLLLRFLFAYASFLRAGGRRRLPRTVLGLLWRERHDPGGA</sequence>